<dbReference type="Gene3D" id="1.10.357.10">
    <property type="entry name" value="Tetracycline Repressor, domain 2"/>
    <property type="match status" value="1"/>
</dbReference>
<name>A0A135ICX3_9GAMM</name>
<dbReference type="OrthoDB" id="116240at2"/>
<proteinExistence type="predicted"/>
<protein>
    <submittedName>
        <fullName evidence="6">TetR family transcriptional regulator</fullName>
    </submittedName>
</protein>
<evidence type="ECO:0000256" key="3">
    <source>
        <dbReference type="ARBA" id="ARBA00023163"/>
    </source>
</evidence>
<dbReference type="FunFam" id="1.10.10.60:FF:000141">
    <property type="entry name" value="TetR family transcriptional regulator"/>
    <property type="match status" value="1"/>
</dbReference>
<dbReference type="PANTHER" id="PTHR30055">
    <property type="entry name" value="HTH-TYPE TRANSCRIPTIONAL REGULATOR RUTR"/>
    <property type="match status" value="1"/>
</dbReference>
<gene>
    <name evidence="6" type="ORF">ATN88_06550</name>
</gene>
<dbReference type="Gene3D" id="1.10.10.60">
    <property type="entry name" value="Homeodomain-like"/>
    <property type="match status" value="1"/>
</dbReference>
<dbReference type="PROSITE" id="PS01081">
    <property type="entry name" value="HTH_TETR_1"/>
    <property type="match status" value="1"/>
</dbReference>
<dbReference type="InterPro" id="IPR023772">
    <property type="entry name" value="DNA-bd_HTH_TetR-type_CS"/>
</dbReference>
<organism evidence="6 7">
    <name type="scientific">Enterovibrio coralii</name>
    <dbReference type="NCBI Taxonomy" id="294935"/>
    <lineage>
        <taxon>Bacteria</taxon>
        <taxon>Pseudomonadati</taxon>
        <taxon>Pseudomonadota</taxon>
        <taxon>Gammaproteobacteria</taxon>
        <taxon>Vibrionales</taxon>
        <taxon>Vibrionaceae</taxon>
        <taxon>Enterovibrio</taxon>
    </lineage>
</organism>
<dbReference type="InterPro" id="IPR039536">
    <property type="entry name" value="TetR_C_Proteobacteria"/>
</dbReference>
<comment type="caution">
    <text evidence="6">The sequence shown here is derived from an EMBL/GenBank/DDBJ whole genome shotgun (WGS) entry which is preliminary data.</text>
</comment>
<accession>A0A135ICX3</accession>
<dbReference type="InterPro" id="IPR050109">
    <property type="entry name" value="HTH-type_TetR-like_transc_reg"/>
</dbReference>
<dbReference type="GO" id="GO:0003700">
    <property type="term" value="F:DNA-binding transcription factor activity"/>
    <property type="evidence" value="ECO:0007669"/>
    <property type="project" value="TreeGrafter"/>
</dbReference>
<dbReference type="PROSITE" id="PS50977">
    <property type="entry name" value="HTH_TETR_2"/>
    <property type="match status" value="1"/>
</dbReference>
<dbReference type="Proteomes" id="UP000070529">
    <property type="component" value="Unassembled WGS sequence"/>
</dbReference>
<dbReference type="AlphaFoldDB" id="A0A135ICX3"/>
<feature type="DNA-binding region" description="H-T-H motif" evidence="4">
    <location>
        <begin position="38"/>
        <end position="57"/>
    </location>
</feature>
<dbReference type="InterPro" id="IPR009057">
    <property type="entry name" value="Homeodomain-like_sf"/>
</dbReference>
<dbReference type="PANTHER" id="PTHR30055:SF224">
    <property type="entry name" value="TRANSCRIPTIONAL REGULATOR TETR FAMILY"/>
    <property type="match status" value="1"/>
</dbReference>
<keyword evidence="3" id="KW-0804">Transcription</keyword>
<evidence type="ECO:0000256" key="2">
    <source>
        <dbReference type="ARBA" id="ARBA00023125"/>
    </source>
</evidence>
<dbReference type="Pfam" id="PF00440">
    <property type="entry name" value="TetR_N"/>
    <property type="match status" value="1"/>
</dbReference>
<keyword evidence="7" id="KW-1185">Reference proteome</keyword>
<reference evidence="6 7" key="1">
    <citation type="submission" date="2015-11" db="EMBL/GenBank/DDBJ databases">
        <title>Genomic Taxonomy of the Vibrionaceae.</title>
        <authorList>
            <person name="Gomez-Gil B."/>
            <person name="Enciso-Ibarra J."/>
        </authorList>
    </citation>
    <scope>NUCLEOTIDE SEQUENCE [LARGE SCALE GENOMIC DNA]</scope>
    <source>
        <strain evidence="6 7">CAIM 912</strain>
    </source>
</reference>
<sequence>MTVKAKMPQEKSRSELKREAILNAASDAFQTFGVHNTSMDKLAALAGVSKRTVYNHFSSKEALVMELLSVLWKSSISADTLAQISTCSVKQQLITLLHQEICVIAQPGYLEMAKVAMGHFMFKPDELQEQLKTMSKEDTALHVWLEQQSESGALKVTNVELARNQLHNLIKGSAFWPQVMGACPPLTEEEGLALAENTANLFLGYYLKSEQF</sequence>
<dbReference type="SUPFAM" id="SSF46689">
    <property type="entry name" value="Homeodomain-like"/>
    <property type="match status" value="1"/>
</dbReference>
<dbReference type="PRINTS" id="PR00455">
    <property type="entry name" value="HTHTETR"/>
</dbReference>
<evidence type="ECO:0000259" key="5">
    <source>
        <dbReference type="PROSITE" id="PS50977"/>
    </source>
</evidence>
<keyword evidence="2 4" id="KW-0238">DNA-binding</keyword>
<evidence type="ECO:0000313" key="7">
    <source>
        <dbReference type="Proteomes" id="UP000070529"/>
    </source>
</evidence>
<dbReference type="GO" id="GO:0000976">
    <property type="term" value="F:transcription cis-regulatory region binding"/>
    <property type="evidence" value="ECO:0007669"/>
    <property type="project" value="TreeGrafter"/>
</dbReference>
<feature type="domain" description="HTH tetR-type" evidence="5">
    <location>
        <begin position="15"/>
        <end position="75"/>
    </location>
</feature>
<evidence type="ECO:0000256" key="4">
    <source>
        <dbReference type="PROSITE-ProRule" id="PRU00335"/>
    </source>
</evidence>
<evidence type="ECO:0000313" key="6">
    <source>
        <dbReference type="EMBL" id="KXF83327.1"/>
    </source>
</evidence>
<evidence type="ECO:0000256" key="1">
    <source>
        <dbReference type="ARBA" id="ARBA00023015"/>
    </source>
</evidence>
<dbReference type="InterPro" id="IPR001647">
    <property type="entry name" value="HTH_TetR"/>
</dbReference>
<keyword evidence="1" id="KW-0805">Transcription regulation</keyword>
<dbReference type="EMBL" id="LNTY01000006">
    <property type="protein sequence ID" value="KXF83327.1"/>
    <property type="molecule type" value="Genomic_DNA"/>
</dbReference>
<dbReference type="RefSeq" id="WP_067411518.1">
    <property type="nucleotide sequence ID" value="NZ_LNTY01000006.1"/>
</dbReference>
<dbReference type="Pfam" id="PF14246">
    <property type="entry name" value="TetR_C_7"/>
    <property type="match status" value="1"/>
</dbReference>
<dbReference type="STRING" id="294935.ATN88_06550"/>